<reference evidence="1" key="1">
    <citation type="submission" date="2023-11" db="EMBL/GenBank/DDBJ databases">
        <authorList>
            <person name="De Vega J J."/>
            <person name="De Vega J J."/>
        </authorList>
    </citation>
    <scope>NUCLEOTIDE SEQUENCE</scope>
</reference>
<keyword evidence="2" id="KW-1185">Reference proteome</keyword>
<evidence type="ECO:0000313" key="2">
    <source>
        <dbReference type="Proteomes" id="UP001295794"/>
    </source>
</evidence>
<gene>
    <name evidence="1" type="ORF">MYCIT1_LOCUS2979</name>
</gene>
<evidence type="ECO:0000313" key="1">
    <source>
        <dbReference type="EMBL" id="CAK5263515.1"/>
    </source>
</evidence>
<organism evidence="1 2">
    <name type="scientific">Mycena citricolor</name>
    <dbReference type="NCBI Taxonomy" id="2018698"/>
    <lineage>
        <taxon>Eukaryota</taxon>
        <taxon>Fungi</taxon>
        <taxon>Dikarya</taxon>
        <taxon>Basidiomycota</taxon>
        <taxon>Agaricomycotina</taxon>
        <taxon>Agaricomycetes</taxon>
        <taxon>Agaricomycetidae</taxon>
        <taxon>Agaricales</taxon>
        <taxon>Marasmiineae</taxon>
        <taxon>Mycenaceae</taxon>
        <taxon>Mycena</taxon>
    </lineage>
</organism>
<dbReference type="EMBL" id="CAVNYO010000040">
    <property type="protein sequence ID" value="CAK5263515.1"/>
    <property type="molecule type" value="Genomic_DNA"/>
</dbReference>
<accession>A0AAD2JV91</accession>
<name>A0AAD2JV91_9AGAR</name>
<sequence length="114" mass="12704">MQALLIFDIATSLRLDDVMHQSNRQEGIPLPIGTVHDLTLLTLNLSFRALADMRTPFPAAHNPNAAETGQHAGCSELYRFALTTASLTLKPVLEAQYRTFGYLWTVCETGTRRE</sequence>
<dbReference type="Proteomes" id="UP001295794">
    <property type="component" value="Unassembled WGS sequence"/>
</dbReference>
<protein>
    <submittedName>
        <fullName evidence="1">Uncharacterized protein</fullName>
    </submittedName>
</protein>
<proteinExistence type="predicted"/>
<dbReference type="AlphaFoldDB" id="A0AAD2JV91"/>
<comment type="caution">
    <text evidence="1">The sequence shown here is derived from an EMBL/GenBank/DDBJ whole genome shotgun (WGS) entry which is preliminary data.</text>
</comment>